<reference evidence="1" key="1">
    <citation type="submission" date="2018-05" db="EMBL/GenBank/DDBJ databases">
        <authorList>
            <person name="Lanie J.A."/>
            <person name="Ng W.-L."/>
            <person name="Kazmierczak K.M."/>
            <person name="Andrzejewski T.M."/>
            <person name="Davidsen T.M."/>
            <person name="Wayne K.J."/>
            <person name="Tettelin H."/>
            <person name="Glass J.I."/>
            <person name="Rusch D."/>
            <person name="Podicherti R."/>
            <person name="Tsui H.-C.T."/>
            <person name="Winkler M.E."/>
        </authorList>
    </citation>
    <scope>NUCLEOTIDE SEQUENCE</scope>
</reference>
<protein>
    <submittedName>
        <fullName evidence="1">Uncharacterized protein</fullName>
    </submittedName>
</protein>
<feature type="non-terminal residue" evidence="1">
    <location>
        <position position="1"/>
    </location>
</feature>
<evidence type="ECO:0000313" key="1">
    <source>
        <dbReference type="EMBL" id="SUZ49360.1"/>
    </source>
</evidence>
<dbReference type="AlphaFoldDB" id="A0A381N411"/>
<gene>
    <name evidence="1" type="ORF">METZ01_LOCUS2214</name>
</gene>
<dbReference type="EMBL" id="UINC01000111">
    <property type="protein sequence ID" value="SUZ49360.1"/>
    <property type="molecule type" value="Genomic_DNA"/>
</dbReference>
<name>A0A381N411_9ZZZZ</name>
<accession>A0A381N411</accession>
<proteinExistence type="predicted"/>
<organism evidence="1">
    <name type="scientific">marine metagenome</name>
    <dbReference type="NCBI Taxonomy" id="408172"/>
    <lineage>
        <taxon>unclassified sequences</taxon>
        <taxon>metagenomes</taxon>
        <taxon>ecological metagenomes</taxon>
    </lineage>
</organism>
<sequence>VDQMNRPYIVGVSLWRYKICPVKDNERFYFKSAAK</sequence>